<accession>A0A1D1UN08</accession>
<evidence type="ECO:0000256" key="1">
    <source>
        <dbReference type="SAM" id="MobiDB-lite"/>
    </source>
</evidence>
<reference evidence="2 3" key="1">
    <citation type="journal article" date="2016" name="Nat. Commun.">
        <title>Extremotolerant tardigrade genome and improved radiotolerance of human cultured cells by tardigrade-unique protein.</title>
        <authorList>
            <person name="Hashimoto T."/>
            <person name="Horikawa D.D."/>
            <person name="Saito Y."/>
            <person name="Kuwahara H."/>
            <person name="Kozuka-Hata H."/>
            <person name="Shin-I T."/>
            <person name="Minakuchi Y."/>
            <person name="Ohishi K."/>
            <person name="Motoyama A."/>
            <person name="Aizu T."/>
            <person name="Enomoto A."/>
            <person name="Kondo K."/>
            <person name="Tanaka S."/>
            <person name="Hara Y."/>
            <person name="Koshikawa S."/>
            <person name="Sagara H."/>
            <person name="Miura T."/>
            <person name="Yokobori S."/>
            <person name="Miyagawa K."/>
            <person name="Suzuki Y."/>
            <person name="Kubo T."/>
            <person name="Oyama M."/>
            <person name="Kohara Y."/>
            <person name="Fujiyama A."/>
            <person name="Arakawa K."/>
            <person name="Katayama T."/>
            <person name="Toyoda A."/>
            <person name="Kunieda T."/>
        </authorList>
    </citation>
    <scope>NUCLEOTIDE SEQUENCE [LARGE SCALE GENOMIC DNA]</scope>
    <source>
        <strain evidence="2 3">YOKOZUNA-1</strain>
    </source>
</reference>
<feature type="region of interest" description="Disordered" evidence="1">
    <location>
        <begin position="1"/>
        <end position="25"/>
    </location>
</feature>
<gene>
    <name evidence="2" type="primary">RvY_01630-1</name>
    <name evidence="2" type="synonym">RvY_01630.1</name>
    <name evidence="2" type="ORF">RvY_01630</name>
</gene>
<evidence type="ECO:0000313" key="2">
    <source>
        <dbReference type="EMBL" id="GAU89032.1"/>
    </source>
</evidence>
<evidence type="ECO:0000313" key="3">
    <source>
        <dbReference type="Proteomes" id="UP000186922"/>
    </source>
</evidence>
<organism evidence="2 3">
    <name type="scientific">Ramazzottius varieornatus</name>
    <name type="common">Water bear</name>
    <name type="synonym">Tardigrade</name>
    <dbReference type="NCBI Taxonomy" id="947166"/>
    <lineage>
        <taxon>Eukaryota</taxon>
        <taxon>Metazoa</taxon>
        <taxon>Ecdysozoa</taxon>
        <taxon>Tardigrada</taxon>
        <taxon>Eutardigrada</taxon>
        <taxon>Parachela</taxon>
        <taxon>Hypsibioidea</taxon>
        <taxon>Ramazzottiidae</taxon>
        <taxon>Ramazzottius</taxon>
    </lineage>
</organism>
<keyword evidence="3" id="KW-1185">Reference proteome</keyword>
<comment type="caution">
    <text evidence="2">The sequence shown here is derived from an EMBL/GenBank/DDBJ whole genome shotgun (WGS) entry which is preliminary data.</text>
</comment>
<sequence>MLGCPTPEEETASRRTGKRLGWDTEEGKKEGTVGIDRGWMLAGQLAALVATAARCVFRLELGLDVGVVGRGTLVGLPLWATRKSLEELIDVLVERLCVSWITICTVRVYCVRA</sequence>
<proteinExistence type="predicted"/>
<dbReference type="Proteomes" id="UP000186922">
    <property type="component" value="Unassembled WGS sequence"/>
</dbReference>
<dbReference type="AlphaFoldDB" id="A0A1D1UN08"/>
<name>A0A1D1UN08_RAMVA</name>
<dbReference type="EMBL" id="BDGG01000001">
    <property type="protein sequence ID" value="GAU89032.1"/>
    <property type="molecule type" value="Genomic_DNA"/>
</dbReference>
<protein>
    <submittedName>
        <fullName evidence="2">Uncharacterized protein</fullName>
    </submittedName>
</protein>